<organism evidence="2 3">
    <name type="scientific">Gordonia mangrovi</name>
    <dbReference type="NCBI Taxonomy" id="2665643"/>
    <lineage>
        <taxon>Bacteria</taxon>
        <taxon>Bacillati</taxon>
        <taxon>Actinomycetota</taxon>
        <taxon>Actinomycetes</taxon>
        <taxon>Mycobacteriales</taxon>
        <taxon>Gordoniaceae</taxon>
        <taxon>Gordonia</taxon>
    </lineage>
</organism>
<gene>
    <name evidence="2" type="ORF">GIY30_11230</name>
</gene>
<keyword evidence="1" id="KW-1133">Transmembrane helix</keyword>
<keyword evidence="3" id="KW-1185">Reference proteome</keyword>
<proteinExistence type="predicted"/>
<dbReference type="EMBL" id="WMBR01000002">
    <property type="protein sequence ID" value="MXP21922.1"/>
    <property type="molecule type" value="Genomic_DNA"/>
</dbReference>
<reference evidence="2 3" key="1">
    <citation type="submission" date="2019-11" db="EMBL/GenBank/DDBJ databases">
        <title>Gordonia sp. nov., a novel actinobacterium isolated from mangrove soil in Hainan.</title>
        <authorList>
            <person name="Huang X."/>
            <person name="Xie Y."/>
            <person name="Chu X."/>
            <person name="Xiao K."/>
        </authorList>
    </citation>
    <scope>NUCLEOTIDE SEQUENCE [LARGE SCALE GENOMIC DNA]</scope>
    <source>
        <strain evidence="2 3">HNM0687</strain>
    </source>
</reference>
<protein>
    <recommendedName>
        <fullName evidence="4">Dynamin family protein</fullName>
    </recommendedName>
</protein>
<dbReference type="Proteomes" id="UP000475545">
    <property type="component" value="Unassembled WGS sequence"/>
</dbReference>
<keyword evidence="1" id="KW-0812">Transmembrane</keyword>
<evidence type="ECO:0000256" key="1">
    <source>
        <dbReference type="SAM" id="Phobius"/>
    </source>
</evidence>
<accession>A0A6L7GQL0</accession>
<evidence type="ECO:0008006" key="4">
    <source>
        <dbReference type="Google" id="ProtNLM"/>
    </source>
</evidence>
<evidence type="ECO:0000313" key="3">
    <source>
        <dbReference type="Proteomes" id="UP000475545"/>
    </source>
</evidence>
<comment type="caution">
    <text evidence="2">The sequence shown here is derived from an EMBL/GenBank/DDBJ whole genome shotgun (WGS) entry which is preliminary data.</text>
</comment>
<name>A0A6L7GQL0_9ACTN</name>
<keyword evidence="1" id="KW-0472">Membrane</keyword>
<dbReference type="RefSeq" id="WP_160902050.1">
    <property type="nucleotide sequence ID" value="NZ_CP102850.1"/>
</dbReference>
<feature type="transmembrane region" description="Helical" evidence="1">
    <location>
        <begin position="364"/>
        <end position="384"/>
    </location>
</feature>
<dbReference type="AlphaFoldDB" id="A0A6L7GQL0"/>
<evidence type="ECO:0000313" key="2">
    <source>
        <dbReference type="EMBL" id="MXP21922.1"/>
    </source>
</evidence>
<sequence length="492" mass="52018">MMAVPGAAVTDVAAAVAELTGVDPAPTIGGGTDIAVFGIGGTGVSSLLEACRRTEPGIRMERGRWGARADDAAVGAALLVVDPTSSVGAEERAAADELRRRFGIVALVCTKIDAFWEWPRILRAHRATLDPREELPVFAVSSTLALAGTATESGVDGLLAWAADEVSAPADERRERARTGAALAALGQLEDELVAAGARRDDDPDELAARRRAVLESRDRGRADRLVAVRTGLARARSETFADIAGATRALAAEATARSAGLSARGREDFARWLTEQTVALRARVDEATDQRLDEVEAAALLGIDAAAPHPGPLGADDVGPPFDRPLPPLRRSGEDLLVVLIGASSGLGLGRLIVAPMASVQTLQWVSMPLTLALGVVAAVLVIRVRRSAAVRAELRTWSSDVLTETRGRLEHRVGTRVAAAESHLVSQVTRFHERRARQATADVAVIDDQLRALRSGAARQPARDRLARVRALRTELIRTAAGRRPSAEPG</sequence>
<dbReference type="CDD" id="cd00882">
    <property type="entry name" value="Ras_like_GTPase"/>
    <property type="match status" value="1"/>
</dbReference>